<accession>A0A0J1CYM3</accession>
<comment type="caution">
    <text evidence="11">The sequence shown here is derived from an EMBL/GenBank/DDBJ whole genome shotgun (WGS) entry which is preliminary data.</text>
</comment>
<dbReference type="PATRIC" id="fig|908627.4.peg.3062"/>
<keyword evidence="6 9" id="KW-1133">Transmembrane helix</keyword>
<evidence type="ECO:0000313" key="12">
    <source>
        <dbReference type="Proteomes" id="UP000035963"/>
    </source>
</evidence>
<dbReference type="PANTHER" id="PTHR48090:SF1">
    <property type="entry name" value="PROPHAGE BACTOPRENOL GLUCOSYL TRANSFERASE HOMOLOG"/>
    <property type="match status" value="1"/>
</dbReference>
<keyword evidence="12" id="KW-1185">Reference proteome</keyword>
<dbReference type="InterPro" id="IPR001173">
    <property type="entry name" value="Glyco_trans_2-like"/>
</dbReference>
<dbReference type="Gene3D" id="3.90.550.10">
    <property type="entry name" value="Spore Coat Polysaccharide Biosynthesis Protein SpsA, Chain A"/>
    <property type="match status" value="1"/>
</dbReference>
<evidence type="ECO:0000256" key="2">
    <source>
        <dbReference type="ARBA" id="ARBA00022475"/>
    </source>
</evidence>
<organism evidence="11 12">
    <name type="scientific">Caballeronia mineralivorans PML1(12)</name>
    <dbReference type="NCBI Taxonomy" id="908627"/>
    <lineage>
        <taxon>Bacteria</taxon>
        <taxon>Pseudomonadati</taxon>
        <taxon>Pseudomonadota</taxon>
        <taxon>Betaproteobacteria</taxon>
        <taxon>Burkholderiales</taxon>
        <taxon>Burkholderiaceae</taxon>
        <taxon>Caballeronia</taxon>
    </lineage>
</organism>
<keyword evidence="4 11" id="KW-0808">Transferase</keyword>
<dbReference type="InterPro" id="IPR029044">
    <property type="entry name" value="Nucleotide-diphossugar_trans"/>
</dbReference>
<dbReference type="InterPro" id="IPR050256">
    <property type="entry name" value="Glycosyltransferase_2"/>
</dbReference>
<comment type="similarity">
    <text evidence="8">Belongs to the glycosyltransferase 2 family. GtrB subfamily.</text>
</comment>
<proteinExistence type="inferred from homology"/>
<dbReference type="SUPFAM" id="SSF53448">
    <property type="entry name" value="Nucleotide-diphospho-sugar transferases"/>
    <property type="match status" value="1"/>
</dbReference>
<evidence type="ECO:0000256" key="9">
    <source>
        <dbReference type="SAM" id="Phobius"/>
    </source>
</evidence>
<dbReference type="EMBL" id="AEJF01000088">
    <property type="protein sequence ID" value="KLU25637.1"/>
    <property type="molecule type" value="Genomic_DNA"/>
</dbReference>
<evidence type="ECO:0000313" key="11">
    <source>
        <dbReference type="EMBL" id="KLU25637.1"/>
    </source>
</evidence>
<evidence type="ECO:0000256" key="7">
    <source>
        <dbReference type="ARBA" id="ARBA00023136"/>
    </source>
</evidence>
<sequence length="326" mass="37217">MPDLTAAESRPLLSIVAPVWNEEQVLPEFHRRLAAVLDRLDATVEVIYVNDGSTDGTLSIVRQLLACDRRINLINLSRNFGKEIAMTAGLDHACGEAVIIIDTDLQDPPELIPELVRLWKAGHDVVYAQREERKGDSWLKRATAFCFYRIVEKISEVSLPRDAGDFRLLSRRAVDALCQLREQHRFMKGLFAWIGYSQIATPYRRDPRYGGETKWTYWKLWNFALEGITSFTTAPLRWATYLGLCTALLSFSYATFVFWKALAYGDPVRGYPSLLIIMLFLGGVQLMTLGIIGEYVGRMFNETKHRPLYFVDQVVTQHQATVETMK</sequence>
<dbReference type="PANTHER" id="PTHR48090">
    <property type="entry name" value="UNDECAPRENYL-PHOSPHATE 4-DEOXY-4-FORMAMIDO-L-ARABINOSE TRANSFERASE-RELATED"/>
    <property type="match status" value="1"/>
</dbReference>
<dbReference type="GO" id="GO:0005886">
    <property type="term" value="C:plasma membrane"/>
    <property type="evidence" value="ECO:0007669"/>
    <property type="project" value="UniProtKB-SubCell"/>
</dbReference>
<dbReference type="CDD" id="cd04187">
    <property type="entry name" value="DPM1_like_bac"/>
    <property type="match status" value="1"/>
</dbReference>
<name>A0A0J1CYM3_9BURK</name>
<comment type="subcellular location">
    <subcellularLocation>
        <location evidence="1">Cell membrane</location>
        <topology evidence="1">Multi-pass membrane protein</topology>
    </subcellularLocation>
</comment>
<feature type="transmembrane region" description="Helical" evidence="9">
    <location>
        <begin position="271"/>
        <end position="296"/>
    </location>
</feature>
<evidence type="ECO:0000256" key="1">
    <source>
        <dbReference type="ARBA" id="ARBA00004651"/>
    </source>
</evidence>
<keyword evidence="2" id="KW-1003">Cell membrane</keyword>
<evidence type="ECO:0000256" key="8">
    <source>
        <dbReference type="ARBA" id="ARBA00038152"/>
    </source>
</evidence>
<feature type="transmembrane region" description="Helical" evidence="9">
    <location>
        <begin position="238"/>
        <end position="259"/>
    </location>
</feature>
<keyword evidence="3" id="KW-0328">Glycosyltransferase</keyword>
<reference evidence="11 12" key="1">
    <citation type="journal article" date="2015" name="Genome Announc.">
        <title>Draft Genome Sequence of Burkholderia sp. Strain PML1(12), an Ectomycorrhizosphere-Inhabiting Bacterium with Effective Mineral-Weathering Ability.</title>
        <authorList>
            <person name="Uroz S."/>
            <person name="Oger P."/>
        </authorList>
    </citation>
    <scope>NUCLEOTIDE SEQUENCE [LARGE SCALE GENOMIC DNA]</scope>
    <source>
        <strain evidence="12">PML1(12)</strain>
    </source>
</reference>
<evidence type="ECO:0000256" key="3">
    <source>
        <dbReference type="ARBA" id="ARBA00022676"/>
    </source>
</evidence>
<dbReference type="AlphaFoldDB" id="A0A0J1CYM3"/>
<evidence type="ECO:0000259" key="10">
    <source>
        <dbReference type="Pfam" id="PF00535"/>
    </source>
</evidence>
<dbReference type="GO" id="GO:0016757">
    <property type="term" value="F:glycosyltransferase activity"/>
    <property type="evidence" value="ECO:0007669"/>
    <property type="project" value="UniProtKB-KW"/>
</dbReference>
<evidence type="ECO:0000256" key="6">
    <source>
        <dbReference type="ARBA" id="ARBA00022989"/>
    </source>
</evidence>
<evidence type="ECO:0000256" key="4">
    <source>
        <dbReference type="ARBA" id="ARBA00022679"/>
    </source>
</evidence>
<feature type="domain" description="Glycosyltransferase 2-like" evidence="10">
    <location>
        <begin position="14"/>
        <end position="176"/>
    </location>
</feature>
<dbReference type="RefSeq" id="WP_047847201.1">
    <property type="nucleotide sequence ID" value="NZ_AEJF01000088.1"/>
</dbReference>
<gene>
    <name evidence="11" type="ORF">EOS_13745</name>
</gene>
<evidence type="ECO:0000256" key="5">
    <source>
        <dbReference type="ARBA" id="ARBA00022692"/>
    </source>
</evidence>
<protein>
    <submittedName>
        <fullName evidence="11">Glycosyl transferase family 2</fullName>
    </submittedName>
</protein>
<dbReference type="Pfam" id="PF00535">
    <property type="entry name" value="Glycos_transf_2"/>
    <property type="match status" value="1"/>
</dbReference>
<dbReference type="Proteomes" id="UP000035963">
    <property type="component" value="Unassembled WGS sequence"/>
</dbReference>
<dbReference type="FunFam" id="3.90.550.10:FF:000079">
    <property type="entry name" value="Probable glycosyl transferase"/>
    <property type="match status" value="1"/>
</dbReference>
<keyword evidence="7 9" id="KW-0472">Membrane</keyword>
<keyword evidence="5 9" id="KW-0812">Transmembrane</keyword>